<dbReference type="InterPro" id="IPR050189">
    <property type="entry name" value="MFS_Efflux_Transporters"/>
</dbReference>
<dbReference type="AlphaFoldDB" id="A0A2S9JY28"/>
<feature type="transmembrane region" description="Helical" evidence="8">
    <location>
        <begin position="7"/>
        <end position="28"/>
    </location>
</feature>
<dbReference type="InterPro" id="IPR004812">
    <property type="entry name" value="Efflux_drug-R_Bcr/CmlA"/>
</dbReference>
<reference evidence="10 11" key="1">
    <citation type="submission" date="2018-02" db="EMBL/GenBank/DDBJ databases">
        <title>The draft genome of Phyllobacterium myrsinacearum DSM5892.</title>
        <authorList>
            <person name="Li L."/>
            <person name="Liu L."/>
            <person name="Zhang X."/>
            <person name="Wang T."/>
        </authorList>
    </citation>
    <scope>NUCLEOTIDE SEQUENCE [LARGE SCALE GENOMIC DNA]</scope>
    <source>
        <strain evidence="10 11">DSM 5892</strain>
    </source>
</reference>
<feature type="transmembrane region" description="Helical" evidence="8">
    <location>
        <begin position="103"/>
        <end position="126"/>
    </location>
</feature>
<dbReference type="SUPFAM" id="SSF103473">
    <property type="entry name" value="MFS general substrate transporter"/>
    <property type="match status" value="1"/>
</dbReference>
<dbReference type="GO" id="GO:1990961">
    <property type="term" value="P:xenobiotic detoxification by transmembrane export across the plasma membrane"/>
    <property type="evidence" value="ECO:0007669"/>
    <property type="project" value="InterPro"/>
</dbReference>
<keyword evidence="11" id="KW-1185">Reference proteome</keyword>
<accession>A0A2S9JY28</accession>
<keyword evidence="7 8" id="KW-0472">Membrane</keyword>
<evidence type="ECO:0000256" key="8">
    <source>
        <dbReference type="RuleBase" id="RU365088"/>
    </source>
</evidence>
<feature type="transmembrane region" description="Helical" evidence="8">
    <location>
        <begin position="286"/>
        <end position="308"/>
    </location>
</feature>
<keyword evidence="6 8" id="KW-1133">Transmembrane helix</keyword>
<feature type="transmembrane region" description="Helical" evidence="8">
    <location>
        <begin position="48"/>
        <end position="68"/>
    </location>
</feature>
<comment type="similarity">
    <text evidence="2 8">Belongs to the major facilitator superfamily. Bcr/CmlA family.</text>
</comment>
<dbReference type="NCBIfam" id="NF033134">
    <property type="entry name" value="cmlA_floR"/>
    <property type="match status" value="1"/>
</dbReference>
<keyword evidence="8" id="KW-0997">Cell inner membrane</keyword>
<dbReference type="OrthoDB" id="9800416at2"/>
<dbReference type="InterPro" id="IPR020846">
    <property type="entry name" value="MFS_dom"/>
</dbReference>
<comment type="caution">
    <text evidence="10">The sequence shown here is derived from an EMBL/GenBank/DDBJ whole genome shotgun (WGS) entry which is preliminary data.</text>
</comment>
<evidence type="ECO:0000256" key="2">
    <source>
        <dbReference type="ARBA" id="ARBA00006236"/>
    </source>
</evidence>
<dbReference type="Gene3D" id="1.20.1720.10">
    <property type="entry name" value="Multidrug resistance protein D"/>
    <property type="match status" value="1"/>
</dbReference>
<dbReference type="PANTHER" id="PTHR43124">
    <property type="entry name" value="PURINE EFFLUX PUMP PBUE"/>
    <property type="match status" value="1"/>
</dbReference>
<dbReference type="EMBL" id="PVBT01000001">
    <property type="protein sequence ID" value="PRD58250.1"/>
    <property type="molecule type" value="Genomic_DNA"/>
</dbReference>
<name>A0A2S9JY28_9HYPH</name>
<keyword evidence="3 8" id="KW-0813">Transport</keyword>
<feature type="transmembrane region" description="Helical" evidence="8">
    <location>
        <begin position="209"/>
        <end position="233"/>
    </location>
</feature>
<dbReference type="Pfam" id="PF07690">
    <property type="entry name" value="MFS_1"/>
    <property type="match status" value="1"/>
</dbReference>
<comment type="subcellular location">
    <subcellularLocation>
        <location evidence="8">Cell inner membrane</location>
        <topology evidence="8">Multi-pass membrane protein</topology>
    </subcellularLocation>
    <subcellularLocation>
        <location evidence="1">Cell membrane</location>
        <topology evidence="1">Multi-pass membrane protein</topology>
    </subcellularLocation>
</comment>
<dbReference type="InterPro" id="IPR036259">
    <property type="entry name" value="MFS_trans_sf"/>
</dbReference>
<dbReference type="Proteomes" id="UP000238563">
    <property type="component" value="Unassembled WGS sequence"/>
</dbReference>
<feature type="domain" description="Major facilitator superfamily (MFS) profile" evidence="9">
    <location>
        <begin position="14"/>
        <end position="397"/>
    </location>
</feature>
<evidence type="ECO:0000313" key="10">
    <source>
        <dbReference type="EMBL" id="PRD58250.1"/>
    </source>
</evidence>
<evidence type="ECO:0000259" key="9">
    <source>
        <dbReference type="PROSITE" id="PS50850"/>
    </source>
</evidence>
<feature type="transmembrane region" description="Helical" evidence="8">
    <location>
        <begin position="138"/>
        <end position="157"/>
    </location>
</feature>
<evidence type="ECO:0000256" key="1">
    <source>
        <dbReference type="ARBA" id="ARBA00004651"/>
    </source>
</evidence>
<evidence type="ECO:0000256" key="7">
    <source>
        <dbReference type="ARBA" id="ARBA00023136"/>
    </source>
</evidence>
<dbReference type="NCBIfam" id="TIGR00710">
    <property type="entry name" value="efflux_Bcr_CflA"/>
    <property type="match status" value="1"/>
</dbReference>
<dbReference type="InterPro" id="IPR011701">
    <property type="entry name" value="MFS"/>
</dbReference>
<dbReference type="GO" id="GO:0042910">
    <property type="term" value="F:xenobiotic transmembrane transporter activity"/>
    <property type="evidence" value="ECO:0007669"/>
    <property type="project" value="InterPro"/>
</dbReference>
<feature type="transmembrane region" description="Helical" evidence="8">
    <location>
        <begin position="80"/>
        <end position="97"/>
    </location>
</feature>
<feature type="transmembrane region" description="Helical" evidence="8">
    <location>
        <begin position="371"/>
        <end position="392"/>
    </location>
</feature>
<keyword evidence="4" id="KW-1003">Cell membrane</keyword>
<dbReference type="GO" id="GO:0005886">
    <property type="term" value="C:plasma membrane"/>
    <property type="evidence" value="ECO:0007669"/>
    <property type="project" value="UniProtKB-SubCell"/>
</dbReference>
<feature type="transmembrane region" description="Helical" evidence="8">
    <location>
        <begin position="345"/>
        <end position="365"/>
    </location>
</feature>
<dbReference type="CDD" id="cd17320">
    <property type="entry name" value="MFS_MdfA_MDR_like"/>
    <property type="match status" value="1"/>
</dbReference>
<organism evidence="10 11">
    <name type="scientific">Phyllobacterium myrsinacearum</name>
    <dbReference type="NCBI Taxonomy" id="28101"/>
    <lineage>
        <taxon>Bacteria</taxon>
        <taxon>Pseudomonadati</taxon>
        <taxon>Pseudomonadota</taxon>
        <taxon>Alphaproteobacteria</taxon>
        <taxon>Hyphomicrobiales</taxon>
        <taxon>Phyllobacteriaceae</taxon>
        <taxon>Phyllobacterium</taxon>
    </lineage>
</organism>
<feature type="transmembrane region" description="Helical" evidence="8">
    <location>
        <begin position="314"/>
        <end position="333"/>
    </location>
</feature>
<evidence type="ECO:0000256" key="6">
    <source>
        <dbReference type="ARBA" id="ARBA00022989"/>
    </source>
</evidence>
<gene>
    <name evidence="10" type="ORF">C5750_03730</name>
</gene>
<evidence type="ECO:0000256" key="3">
    <source>
        <dbReference type="ARBA" id="ARBA00022448"/>
    </source>
</evidence>
<proteinExistence type="inferred from homology"/>
<dbReference type="RefSeq" id="WP_105732490.1">
    <property type="nucleotide sequence ID" value="NZ_PVBT01000001.1"/>
</dbReference>
<evidence type="ECO:0000256" key="4">
    <source>
        <dbReference type="ARBA" id="ARBA00022475"/>
    </source>
</evidence>
<evidence type="ECO:0000313" key="11">
    <source>
        <dbReference type="Proteomes" id="UP000238563"/>
    </source>
</evidence>
<dbReference type="PANTHER" id="PTHR43124:SF3">
    <property type="entry name" value="CHLORAMPHENICOL EFFLUX PUMP RV0191"/>
    <property type="match status" value="1"/>
</dbReference>
<evidence type="ECO:0000256" key="5">
    <source>
        <dbReference type="ARBA" id="ARBA00022692"/>
    </source>
</evidence>
<keyword evidence="5 8" id="KW-0812">Transmembrane</keyword>
<feature type="transmembrane region" description="Helical" evidence="8">
    <location>
        <begin position="169"/>
        <end position="189"/>
    </location>
</feature>
<sequence>MLYPKNWTYSLPAALLLMAPFDLLASLGMDIYLPVVVRMPAVLQTTPATIQLTLSLYMIVLGCGQLLFGPLADRIGRRPVLLGGALLFTFASAGLAMTSSASVFIALRVVQSAGGAAALVATFATVRDVYAARPEGAIIYGLFDSMLAFVPAFAPMIGALVDHIFGWRAVFWLLAGLAVLSGLHAFLRWPETCPLQTHPATLRGSFGRVFSSVSFWTYTMGFSTAMGTFFTYFSTAPRILMQALGLSSTMFSLVFATVALVMIVCSRFGGVFVRRWGLKGCLIRGMALFLAGAVVLMAGQMVLPISIVTFMAPMWIMACAISLTSAVAANGALRDFGDIAGTATAIYYFIQSVIVGAAGTLAVVLLPEASFWPVAVFAAVAAVVTLGLAGLCGPDEKHVTL</sequence>
<feature type="transmembrane region" description="Helical" evidence="8">
    <location>
        <begin position="239"/>
        <end position="265"/>
    </location>
</feature>
<protein>
    <recommendedName>
        <fullName evidence="8">Bcr/CflA family efflux transporter</fullName>
    </recommendedName>
</protein>
<dbReference type="PROSITE" id="PS50850">
    <property type="entry name" value="MFS"/>
    <property type="match status" value="1"/>
</dbReference>